<comment type="caution">
    <text evidence="1">The sequence shown here is derived from an EMBL/GenBank/DDBJ whole genome shotgun (WGS) entry which is preliminary data.</text>
</comment>
<gene>
    <name evidence="1" type="ORF">CBA19CS22_17700</name>
</gene>
<protein>
    <submittedName>
        <fullName evidence="1">Uncharacterized protein</fullName>
    </submittedName>
</protein>
<keyword evidence="2" id="KW-1185">Reference proteome</keyword>
<proteinExistence type="predicted"/>
<name>A0ACB5QTK0_9BURK</name>
<evidence type="ECO:0000313" key="2">
    <source>
        <dbReference type="Proteomes" id="UP001055013"/>
    </source>
</evidence>
<accession>A0ACB5QTK0</accession>
<dbReference type="EMBL" id="BPUR01000009">
    <property type="protein sequence ID" value="GJH18404.1"/>
    <property type="molecule type" value="Genomic_DNA"/>
</dbReference>
<reference evidence="1" key="1">
    <citation type="submission" date="2021-09" db="EMBL/GenBank/DDBJ databases">
        <title>Isolation and characterization of 3-chlorobenzoate degrading bacteria from soils in Shizuoka.</title>
        <authorList>
            <person name="Ifat A."/>
            <person name="Ogawa N."/>
            <person name="Kimbara K."/>
            <person name="Moriuchi R."/>
            <person name="Dohra H."/>
            <person name="Shintani M."/>
        </authorList>
    </citation>
    <scope>NUCLEOTIDE SEQUENCE</scope>
    <source>
        <strain evidence="1">19CS2-2</strain>
    </source>
</reference>
<dbReference type="Proteomes" id="UP001055013">
    <property type="component" value="Unassembled WGS sequence"/>
</dbReference>
<organism evidence="1 2">
    <name type="scientific">Caballeronia novacaledonica</name>
    <dbReference type="NCBI Taxonomy" id="1544861"/>
    <lineage>
        <taxon>Bacteria</taxon>
        <taxon>Pseudomonadati</taxon>
        <taxon>Pseudomonadota</taxon>
        <taxon>Betaproteobacteria</taxon>
        <taxon>Burkholderiales</taxon>
        <taxon>Burkholderiaceae</taxon>
        <taxon>Caballeronia</taxon>
    </lineage>
</organism>
<evidence type="ECO:0000313" key="1">
    <source>
        <dbReference type="EMBL" id="GJH18404.1"/>
    </source>
</evidence>
<sequence>MEPDRRPAPSAYELLLADADLAHLRSVISIKVADPNRVFPLVYWRRRVARLLETHHLLPAQLAAVSLLLDMIESADPDVRPLAKAS</sequence>